<comment type="caution">
    <text evidence="2">The sequence shown here is derived from an EMBL/GenBank/DDBJ whole genome shotgun (WGS) entry which is preliminary data.</text>
</comment>
<accession>A0ABW6WCP7</accession>
<name>A0ABW6WCP7_9ACTN</name>
<keyword evidence="1" id="KW-0472">Membrane</keyword>
<proteinExistence type="predicted"/>
<feature type="transmembrane region" description="Helical" evidence="1">
    <location>
        <begin position="30"/>
        <end position="52"/>
    </location>
</feature>
<reference evidence="2 3" key="1">
    <citation type="submission" date="2024-10" db="EMBL/GenBank/DDBJ databases">
        <title>The Natural Products Discovery Center: Release of the First 8490 Sequenced Strains for Exploring Actinobacteria Biosynthetic Diversity.</title>
        <authorList>
            <person name="Kalkreuter E."/>
            <person name="Kautsar S.A."/>
            <person name="Yang D."/>
            <person name="Bader C.D."/>
            <person name="Teijaro C.N."/>
            <person name="Fluegel L."/>
            <person name="Davis C.M."/>
            <person name="Simpson J.R."/>
            <person name="Lauterbach L."/>
            <person name="Steele A.D."/>
            <person name="Gui C."/>
            <person name="Meng S."/>
            <person name="Li G."/>
            <person name="Viehrig K."/>
            <person name="Ye F."/>
            <person name="Su P."/>
            <person name="Kiefer A.F."/>
            <person name="Nichols A."/>
            <person name="Cepeda A.J."/>
            <person name="Yan W."/>
            <person name="Fan B."/>
            <person name="Jiang Y."/>
            <person name="Adhikari A."/>
            <person name="Zheng C.-J."/>
            <person name="Schuster L."/>
            <person name="Cowan T.M."/>
            <person name="Smanski M.J."/>
            <person name="Chevrette M.G."/>
            <person name="De Carvalho L.P.S."/>
            <person name="Shen B."/>
        </authorList>
    </citation>
    <scope>NUCLEOTIDE SEQUENCE [LARGE SCALE GENOMIC DNA]</scope>
    <source>
        <strain evidence="2 3">NPDC000087</strain>
    </source>
</reference>
<keyword evidence="3" id="KW-1185">Reference proteome</keyword>
<evidence type="ECO:0000313" key="3">
    <source>
        <dbReference type="Proteomes" id="UP001602245"/>
    </source>
</evidence>
<dbReference type="Proteomes" id="UP001602245">
    <property type="component" value="Unassembled WGS sequence"/>
</dbReference>
<organism evidence="2 3">
    <name type="scientific">Paractinoplanes globisporus</name>
    <dbReference type="NCBI Taxonomy" id="113565"/>
    <lineage>
        <taxon>Bacteria</taxon>
        <taxon>Bacillati</taxon>
        <taxon>Actinomycetota</taxon>
        <taxon>Actinomycetes</taxon>
        <taxon>Micromonosporales</taxon>
        <taxon>Micromonosporaceae</taxon>
        <taxon>Paractinoplanes</taxon>
    </lineage>
</organism>
<keyword evidence="1" id="KW-0812">Transmembrane</keyword>
<evidence type="ECO:0000256" key="1">
    <source>
        <dbReference type="SAM" id="Phobius"/>
    </source>
</evidence>
<sequence length="220" mass="23352">MSLTGLPLLSLSGLLTVATAALLVWLWRRAWIAARVGGVLLLEALVVFTIGLEVNRSQQFYPSWQALAGDTGTTSVTEQVHAGLLDEHLPPGPFRWRPPGLAAWHLAGPPLVTLPADYRDRPRVEFPVVLALGTRAPRTDNAVTVTITPTARTTAAELLRTLPSDLRHDLRVSAVGWDVLGGRALGAAFAAGAPAGLAQRDRPIGDLPPALAAPLRLPTS</sequence>
<dbReference type="EMBL" id="JBIAZU010000002">
    <property type="protein sequence ID" value="MFF5290474.1"/>
    <property type="molecule type" value="Genomic_DNA"/>
</dbReference>
<evidence type="ECO:0000313" key="2">
    <source>
        <dbReference type="EMBL" id="MFF5290474.1"/>
    </source>
</evidence>
<gene>
    <name evidence="2" type="ORF">ACFY35_13605</name>
</gene>
<keyword evidence="1" id="KW-1133">Transmembrane helix</keyword>
<protein>
    <submittedName>
        <fullName evidence="2">Uncharacterized protein</fullName>
    </submittedName>
</protein>
<dbReference type="RefSeq" id="WP_020510534.1">
    <property type="nucleotide sequence ID" value="NZ_JBIAZU010000002.1"/>
</dbReference>